<feature type="transmembrane region" description="Helical" evidence="1">
    <location>
        <begin position="20"/>
        <end position="38"/>
    </location>
</feature>
<dbReference type="Proteomes" id="UP001500979">
    <property type="component" value="Unassembled WGS sequence"/>
</dbReference>
<dbReference type="RefSeq" id="WP_344681540.1">
    <property type="nucleotide sequence ID" value="NZ_BAAAUX010000016.1"/>
</dbReference>
<evidence type="ECO:0000313" key="2">
    <source>
        <dbReference type="EMBL" id="GAA2799302.1"/>
    </source>
</evidence>
<keyword evidence="1" id="KW-0472">Membrane</keyword>
<keyword evidence="1" id="KW-1133">Transmembrane helix</keyword>
<reference evidence="2 3" key="1">
    <citation type="journal article" date="2019" name="Int. J. Syst. Evol. Microbiol.">
        <title>The Global Catalogue of Microorganisms (GCM) 10K type strain sequencing project: providing services to taxonomists for standard genome sequencing and annotation.</title>
        <authorList>
            <consortium name="The Broad Institute Genomics Platform"/>
            <consortium name="The Broad Institute Genome Sequencing Center for Infectious Disease"/>
            <person name="Wu L."/>
            <person name="Ma J."/>
        </authorList>
    </citation>
    <scope>NUCLEOTIDE SEQUENCE [LARGE SCALE GENOMIC DNA]</scope>
    <source>
        <strain evidence="2 3">JCM 9383</strain>
    </source>
</reference>
<name>A0ABN3VFY8_9PSEU</name>
<accession>A0ABN3VFY8</accession>
<keyword evidence="1" id="KW-0812">Transmembrane</keyword>
<dbReference type="EMBL" id="BAAAUX010000016">
    <property type="protein sequence ID" value="GAA2799302.1"/>
    <property type="molecule type" value="Genomic_DNA"/>
</dbReference>
<protein>
    <submittedName>
        <fullName evidence="2">Uncharacterized protein</fullName>
    </submittedName>
</protein>
<sequence length="97" mass="10209">MTEAQKAPALGPTSVSQDLLAAALAALMPLGGGFLALWGYAWLGIFGVILGLVAAGGWAFWWRNKHKTFFPKDLRGGSVAGIAVLVALFGLFFFLAL</sequence>
<proteinExistence type="predicted"/>
<gene>
    <name evidence="2" type="ORF">GCM10010470_38010</name>
</gene>
<evidence type="ECO:0000256" key="1">
    <source>
        <dbReference type="SAM" id="Phobius"/>
    </source>
</evidence>
<organism evidence="2 3">
    <name type="scientific">Saccharopolyspora taberi</name>
    <dbReference type="NCBI Taxonomy" id="60895"/>
    <lineage>
        <taxon>Bacteria</taxon>
        <taxon>Bacillati</taxon>
        <taxon>Actinomycetota</taxon>
        <taxon>Actinomycetes</taxon>
        <taxon>Pseudonocardiales</taxon>
        <taxon>Pseudonocardiaceae</taxon>
        <taxon>Saccharopolyspora</taxon>
    </lineage>
</organism>
<feature type="transmembrane region" description="Helical" evidence="1">
    <location>
        <begin position="74"/>
        <end position="96"/>
    </location>
</feature>
<feature type="transmembrane region" description="Helical" evidence="1">
    <location>
        <begin position="44"/>
        <end position="62"/>
    </location>
</feature>
<comment type="caution">
    <text evidence="2">The sequence shown here is derived from an EMBL/GenBank/DDBJ whole genome shotgun (WGS) entry which is preliminary data.</text>
</comment>
<evidence type="ECO:0000313" key="3">
    <source>
        <dbReference type="Proteomes" id="UP001500979"/>
    </source>
</evidence>
<keyword evidence="3" id="KW-1185">Reference proteome</keyword>